<protein>
    <recommendedName>
        <fullName evidence="3">K Homology domain-containing protein</fullName>
    </recommendedName>
</protein>
<dbReference type="InParanoid" id="D8M6K2"/>
<keyword evidence="5" id="KW-1185">Reference proteome</keyword>
<dbReference type="Proteomes" id="UP000008312">
    <property type="component" value="Unassembled WGS sequence"/>
</dbReference>
<dbReference type="SMART" id="SM00322">
    <property type="entry name" value="KH"/>
    <property type="match status" value="5"/>
</dbReference>
<dbReference type="EMBL" id="FN668661">
    <property type="protein sequence ID" value="CBK23420.2"/>
    <property type="molecule type" value="Genomic_DNA"/>
</dbReference>
<dbReference type="Pfam" id="PF00013">
    <property type="entry name" value="KH_1"/>
    <property type="match status" value="3"/>
</dbReference>
<dbReference type="GO" id="GO:0003723">
    <property type="term" value="F:RNA binding"/>
    <property type="evidence" value="ECO:0007669"/>
    <property type="project" value="UniProtKB-UniRule"/>
</dbReference>
<dbReference type="InterPro" id="IPR004088">
    <property type="entry name" value="KH_dom_type_1"/>
</dbReference>
<name>D8M6K2_BLAHO</name>
<dbReference type="CDD" id="cd00105">
    <property type="entry name" value="KH-I"/>
    <property type="match status" value="2"/>
</dbReference>
<organism evidence="4">
    <name type="scientific">Blastocystis hominis</name>
    <dbReference type="NCBI Taxonomy" id="12968"/>
    <lineage>
        <taxon>Eukaryota</taxon>
        <taxon>Sar</taxon>
        <taxon>Stramenopiles</taxon>
        <taxon>Bigyra</taxon>
        <taxon>Opalozoa</taxon>
        <taxon>Opalinata</taxon>
        <taxon>Blastocystidae</taxon>
        <taxon>Blastocystis</taxon>
    </lineage>
</organism>
<dbReference type="InterPro" id="IPR036612">
    <property type="entry name" value="KH_dom_type_1_sf"/>
</dbReference>
<dbReference type="AlphaFoldDB" id="D8M6K2"/>
<feature type="domain" description="K Homology" evidence="3">
    <location>
        <begin position="263"/>
        <end position="330"/>
    </location>
</feature>
<evidence type="ECO:0000313" key="4">
    <source>
        <dbReference type="EMBL" id="CBK23420.2"/>
    </source>
</evidence>
<sequence length="669" mass="75728">MERLLRDGGERIKELSHKIRGYVHVNTEQFALCLYGFPSDCENDEVRKAIRALLETLKDVSKTQELPSSFHVSFLIGDQGVTVRELQQRFHCKVNFSAREEKPFIELCGCQSDIDAASERVEMMLAEYAKTHETIDLPELALPLFLNNGGKKVQQIQKQFNVSIHIDKFNLKMIVCGDSAKLRDARNAALDLISRITILKLPSRFELRSAFFGSKGSHIDKIRKKYHVSVRVMTSDEKDEIELEGFDDNVTNAAAYVQSWLSDHWVESLTEDKELMGRVVIGMKGAAIRETEKKFAVKTKQSVGIQTRLSIFGPKENVLDAKLWIESQLEDFRRTHFWCHFSPDHFYYAYELSRPSLAALQSQYKDLKVTFHAASGSLRCEGAEADIAEIREKFLAFKKSTGNFHAYPCSIPMEHIGLVFGKEGKTRAYLQSKYNCRILPRRESGRLIIWGEQQAAEQASNEIHSIIKTNQIVTHVLHITLKQFHQLLVDRCRSLRSIHIITNAVLKLTQQAGGDGDLSISGTQKNVDAAKALVEAVFRGTPTYSYKYDTNAVNTLFATSSFPMKLVVLANQCNISHDSCGAVLIRGELGNIHRAHAQLYEELMSLFPALFLRIPISPGVCHYFSMTGKKIASDDPYVLIHVEPSEGYVYCMKRPEPFNPMDVSLLPIL</sequence>
<feature type="domain" description="K Homology" evidence="3">
    <location>
        <begin position="58"/>
        <end position="126"/>
    </location>
</feature>
<evidence type="ECO:0000256" key="2">
    <source>
        <dbReference type="PROSITE-ProRule" id="PRU00117"/>
    </source>
</evidence>
<accession>D8M6K2</accession>
<evidence type="ECO:0000259" key="3">
    <source>
        <dbReference type="SMART" id="SM00322"/>
    </source>
</evidence>
<dbReference type="InterPro" id="IPR004087">
    <property type="entry name" value="KH_dom"/>
</dbReference>
<gene>
    <name evidence="4" type="ORF">GSBLH_T00007124001</name>
</gene>
<dbReference type="RefSeq" id="XP_012897468.1">
    <property type="nucleotide sequence ID" value="XM_013042014.1"/>
</dbReference>
<reference evidence="4" key="1">
    <citation type="submission" date="2010-02" db="EMBL/GenBank/DDBJ databases">
        <title>Sequencing and annotation of the Blastocystis hominis genome.</title>
        <authorList>
            <person name="Wincker P."/>
        </authorList>
    </citation>
    <scope>NUCLEOTIDE SEQUENCE</scope>
    <source>
        <strain evidence="4">Singapore isolate B</strain>
    </source>
</reference>
<keyword evidence="1" id="KW-0677">Repeat</keyword>
<feature type="domain" description="K Homology" evidence="3">
    <location>
        <begin position="129"/>
        <end position="194"/>
    </location>
</feature>
<dbReference type="SUPFAM" id="SSF54791">
    <property type="entry name" value="Eukaryotic type KH-domain (KH-domain type I)"/>
    <property type="match status" value="4"/>
</dbReference>
<evidence type="ECO:0000256" key="1">
    <source>
        <dbReference type="ARBA" id="ARBA00022737"/>
    </source>
</evidence>
<feature type="domain" description="K Homology" evidence="3">
    <location>
        <begin position="388"/>
        <end position="468"/>
    </location>
</feature>
<dbReference type="Gene3D" id="3.30.1370.10">
    <property type="entry name" value="K Homology domain, type 1"/>
    <property type="match status" value="3"/>
</dbReference>
<keyword evidence="2" id="KW-0694">RNA-binding</keyword>
<feature type="domain" description="K Homology" evidence="3">
    <location>
        <begin position="195"/>
        <end position="262"/>
    </location>
</feature>
<dbReference type="GeneID" id="24923248"/>
<dbReference type="OrthoDB" id="10027144at2759"/>
<evidence type="ECO:0000313" key="5">
    <source>
        <dbReference type="Proteomes" id="UP000008312"/>
    </source>
</evidence>
<dbReference type="PROSITE" id="PS50084">
    <property type="entry name" value="KH_TYPE_1"/>
    <property type="match status" value="4"/>
</dbReference>
<dbReference type="PANTHER" id="PTHR10288">
    <property type="entry name" value="KH DOMAIN CONTAINING RNA BINDING PROTEIN"/>
    <property type="match status" value="1"/>
</dbReference>
<proteinExistence type="predicted"/>